<sequence length="146" mass="15607">MNPLTGGDTTIPAVKIKPVSGGALHTLFTAPLNSQVLARAPRGQIILFTVNNDTTHVAQLYRINTDGTALKLLTSAKASYYTYDNYGDNSYLPWTNVSHDGKHYAILKGTNHTISLVIGNIDGGSPTTIAVSDNLILTHIVGWTTA</sequence>
<evidence type="ECO:0000313" key="1">
    <source>
        <dbReference type="EMBL" id="GER91631.1"/>
    </source>
</evidence>
<dbReference type="Proteomes" id="UP000326912">
    <property type="component" value="Unassembled WGS sequence"/>
</dbReference>
<organism evidence="1 2">
    <name type="scientific">Dictyobacter vulcani</name>
    <dbReference type="NCBI Taxonomy" id="2607529"/>
    <lineage>
        <taxon>Bacteria</taxon>
        <taxon>Bacillati</taxon>
        <taxon>Chloroflexota</taxon>
        <taxon>Ktedonobacteria</taxon>
        <taxon>Ktedonobacterales</taxon>
        <taxon>Dictyobacteraceae</taxon>
        <taxon>Dictyobacter</taxon>
    </lineage>
</organism>
<dbReference type="EMBL" id="BKZW01000004">
    <property type="protein sequence ID" value="GER91631.1"/>
    <property type="molecule type" value="Genomic_DNA"/>
</dbReference>
<dbReference type="SUPFAM" id="SSF69304">
    <property type="entry name" value="Tricorn protease N-terminal domain"/>
    <property type="match status" value="1"/>
</dbReference>
<name>A0A5J4KYQ6_9CHLR</name>
<gene>
    <name evidence="1" type="ORF">KDW_57930</name>
</gene>
<accession>A0A5J4KYQ6</accession>
<dbReference type="Gene3D" id="2.120.10.30">
    <property type="entry name" value="TolB, C-terminal domain"/>
    <property type="match status" value="1"/>
</dbReference>
<protein>
    <submittedName>
        <fullName evidence="1">Uncharacterized protein</fullName>
    </submittedName>
</protein>
<dbReference type="RefSeq" id="WP_162005691.1">
    <property type="nucleotide sequence ID" value="NZ_BKZW01000004.1"/>
</dbReference>
<reference evidence="1 2" key="1">
    <citation type="submission" date="2019-10" db="EMBL/GenBank/DDBJ databases">
        <title>Dictyobacter vulcani sp. nov., within the class Ktedonobacteria, isolated from soil of volcanic Mt. Zao.</title>
        <authorList>
            <person name="Zheng Y."/>
            <person name="Wang C.M."/>
            <person name="Sakai Y."/>
            <person name="Abe K."/>
            <person name="Yokota A."/>
            <person name="Yabe S."/>
        </authorList>
    </citation>
    <scope>NUCLEOTIDE SEQUENCE [LARGE SCALE GENOMIC DNA]</scope>
    <source>
        <strain evidence="1 2">W12</strain>
    </source>
</reference>
<evidence type="ECO:0000313" key="2">
    <source>
        <dbReference type="Proteomes" id="UP000326912"/>
    </source>
</evidence>
<dbReference type="InterPro" id="IPR011042">
    <property type="entry name" value="6-blade_b-propeller_TolB-like"/>
</dbReference>
<keyword evidence="2" id="KW-1185">Reference proteome</keyword>
<dbReference type="AlphaFoldDB" id="A0A5J4KYQ6"/>
<proteinExistence type="predicted"/>
<comment type="caution">
    <text evidence="1">The sequence shown here is derived from an EMBL/GenBank/DDBJ whole genome shotgun (WGS) entry which is preliminary data.</text>
</comment>